<evidence type="ECO:0000256" key="3">
    <source>
        <dbReference type="ARBA" id="ARBA00022737"/>
    </source>
</evidence>
<dbReference type="Pfam" id="PF13424">
    <property type="entry name" value="TPR_12"/>
    <property type="match status" value="1"/>
</dbReference>
<keyword evidence="4 6" id="KW-0802">TPR repeat</keyword>
<reference evidence="8" key="1">
    <citation type="submission" date="2022-12" db="EMBL/GenBank/DDBJ databases">
        <title>Polyphasic identification of a Novel Hot-Spring Cyanobacterium Ocullathermofonsia sinensis gen nov. sp. nov. and Genomic Insights on its Adaptations to the Thermal Habitat.</title>
        <authorList>
            <person name="Daroch M."/>
            <person name="Tang J."/>
            <person name="Jiang Y."/>
        </authorList>
    </citation>
    <scope>NUCLEOTIDE SEQUENCE</scope>
    <source>
        <strain evidence="8">PKUAC-SCTA174</strain>
    </source>
</reference>
<organism evidence="8 9">
    <name type="scientific">Thermocoleostomius sinensis A174</name>
    <dbReference type="NCBI Taxonomy" id="2016057"/>
    <lineage>
        <taxon>Bacteria</taxon>
        <taxon>Bacillati</taxon>
        <taxon>Cyanobacteriota</taxon>
        <taxon>Cyanophyceae</taxon>
        <taxon>Oculatellales</taxon>
        <taxon>Oculatellaceae</taxon>
        <taxon>Thermocoleostomius</taxon>
    </lineage>
</organism>
<keyword evidence="3" id="KW-0677">Repeat</keyword>
<protein>
    <submittedName>
        <fullName evidence="8">Tetratricopeptide repeat protein</fullName>
    </submittedName>
</protein>
<dbReference type="Pfam" id="PF13181">
    <property type="entry name" value="TPR_8"/>
    <property type="match status" value="1"/>
</dbReference>
<dbReference type="EMBL" id="CP113797">
    <property type="protein sequence ID" value="WAL62261.1"/>
    <property type="molecule type" value="Genomic_DNA"/>
</dbReference>
<dbReference type="PROSITE" id="PS50005">
    <property type="entry name" value="TPR"/>
    <property type="match status" value="1"/>
</dbReference>
<dbReference type="RefSeq" id="WP_268612481.1">
    <property type="nucleotide sequence ID" value="NZ_CP113797.1"/>
</dbReference>
<dbReference type="PANTHER" id="PTHR46630">
    <property type="entry name" value="TETRATRICOPEPTIDE REPEAT PROTEIN 29"/>
    <property type="match status" value="1"/>
</dbReference>
<gene>
    <name evidence="8" type="ORF">OXH18_09810</name>
</gene>
<dbReference type="Proteomes" id="UP001163152">
    <property type="component" value="Chromosome"/>
</dbReference>
<dbReference type="AlphaFoldDB" id="A0A9E8ZP76"/>
<feature type="region of interest" description="Disordered" evidence="7">
    <location>
        <begin position="44"/>
        <end position="67"/>
    </location>
</feature>
<dbReference type="KEGG" id="tsin:OXH18_09810"/>
<comment type="similarity">
    <text evidence="5">Belongs to the Rap family.</text>
</comment>
<evidence type="ECO:0000256" key="6">
    <source>
        <dbReference type="PROSITE-ProRule" id="PRU00339"/>
    </source>
</evidence>
<dbReference type="InterPro" id="IPR011990">
    <property type="entry name" value="TPR-like_helical_dom_sf"/>
</dbReference>
<accession>A0A9E8ZP76</accession>
<dbReference type="Gene3D" id="1.25.40.10">
    <property type="entry name" value="Tetratricopeptide repeat domain"/>
    <property type="match status" value="2"/>
</dbReference>
<dbReference type="SUPFAM" id="SSF48452">
    <property type="entry name" value="TPR-like"/>
    <property type="match status" value="2"/>
</dbReference>
<dbReference type="Pfam" id="PF13176">
    <property type="entry name" value="TPR_7"/>
    <property type="match status" value="1"/>
</dbReference>
<evidence type="ECO:0000256" key="7">
    <source>
        <dbReference type="SAM" id="MobiDB-lite"/>
    </source>
</evidence>
<dbReference type="InterPro" id="IPR019734">
    <property type="entry name" value="TPR_rpt"/>
</dbReference>
<dbReference type="InterPro" id="IPR051476">
    <property type="entry name" value="Bac_ResReg_Asp_Phosphatase"/>
</dbReference>
<dbReference type="Pfam" id="PF13374">
    <property type="entry name" value="TPR_10"/>
    <property type="match status" value="1"/>
</dbReference>
<comment type="subcellular location">
    <subcellularLocation>
        <location evidence="1">Cytoplasm</location>
    </subcellularLocation>
</comment>
<dbReference type="PANTHER" id="PTHR46630:SF1">
    <property type="entry name" value="TETRATRICOPEPTIDE REPEAT PROTEIN 29"/>
    <property type="match status" value="1"/>
</dbReference>
<evidence type="ECO:0000256" key="4">
    <source>
        <dbReference type="ARBA" id="ARBA00022803"/>
    </source>
</evidence>
<evidence type="ECO:0000256" key="5">
    <source>
        <dbReference type="ARBA" id="ARBA00038253"/>
    </source>
</evidence>
<name>A0A9E8ZP76_9CYAN</name>
<sequence>MSFSIHESKKYSLPFPILFLAVLPIFLPIFLVFPAVAQGESATEEPAAIPELPTVPSTFPEPPSEADIEAGATVNPLELNQPDPLLPTLAVDRPLSPQERSILDTSLDELNRQAQAQLQSGDLAGALQTWTRELRLRRFLGPAEEVESLSRVGEVAWRENQVTEVRFITQRLQEIEQEIETRSPVDYDLLLQIAQAYQTLRARDQAVELYTQLLQQARQEQNVDREQQILVALGSIHLAWFDFANAATAYEQLLTLAQSRNDAATTIEALTQLSRIYQDNNQPEQAIAVQQQLVEIYQRQQRYDRITELKQSIGDNYVALNRPDLAAPNYQEAFAVARSAQQYAYAGDALQRLANLYVTLERFQDALTVYQLLLDVRQQSYDTLGMMNTYDQIGQLHQTMGNEAQAIAAFQQGLQLAQQLNYKVSYFNTRLQELGRQ</sequence>
<keyword evidence="9" id="KW-1185">Reference proteome</keyword>
<evidence type="ECO:0000256" key="1">
    <source>
        <dbReference type="ARBA" id="ARBA00004496"/>
    </source>
</evidence>
<keyword evidence="2" id="KW-0963">Cytoplasm</keyword>
<feature type="repeat" description="TPR" evidence="6">
    <location>
        <begin position="387"/>
        <end position="420"/>
    </location>
</feature>
<evidence type="ECO:0000256" key="2">
    <source>
        <dbReference type="ARBA" id="ARBA00022490"/>
    </source>
</evidence>
<dbReference type="GO" id="GO:0005737">
    <property type="term" value="C:cytoplasm"/>
    <property type="evidence" value="ECO:0007669"/>
    <property type="project" value="UniProtKB-SubCell"/>
</dbReference>
<dbReference type="SMART" id="SM00028">
    <property type="entry name" value="TPR"/>
    <property type="match status" value="7"/>
</dbReference>
<evidence type="ECO:0000313" key="8">
    <source>
        <dbReference type="EMBL" id="WAL62261.1"/>
    </source>
</evidence>
<proteinExistence type="inferred from homology"/>
<evidence type="ECO:0000313" key="9">
    <source>
        <dbReference type="Proteomes" id="UP001163152"/>
    </source>
</evidence>